<evidence type="ECO:0008006" key="3">
    <source>
        <dbReference type="Google" id="ProtNLM"/>
    </source>
</evidence>
<dbReference type="AlphaFoldDB" id="A0ABC8S9D3"/>
<dbReference type="EMBL" id="CAUOFW020002393">
    <property type="protein sequence ID" value="CAK9153445.1"/>
    <property type="molecule type" value="Genomic_DNA"/>
</dbReference>
<protein>
    <recommendedName>
        <fullName evidence="3">Amidohydrolase</fullName>
    </recommendedName>
</protein>
<comment type="caution">
    <text evidence="1">The sequence shown here is derived from an EMBL/GenBank/DDBJ whole genome shotgun (WGS) entry which is preliminary data.</text>
</comment>
<organism evidence="1 2">
    <name type="scientific">Ilex paraguariensis</name>
    <name type="common">yerba mate</name>
    <dbReference type="NCBI Taxonomy" id="185542"/>
    <lineage>
        <taxon>Eukaryota</taxon>
        <taxon>Viridiplantae</taxon>
        <taxon>Streptophyta</taxon>
        <taxon>Embryophyta</taxon>
        <taxon>Tracheophyta</taxon>
        <taxon>Spermatophyta</taxon>
        <taxon>Magnoliopsida</taxon>
        <taxon>eudicotyledons</taxon>
        <taxon>Gunneridae</taxon>
        <taxon>Pentapetalae</taxon>
        <taxon>asterids</taxon>
        <taxon>campanulids</taxon>
        <taxon>Aquifoliales</taxon>
        <taxon>Aquifoliaceae</taxon>
        <taxon>Ilex</taxon>
    </lineage>
</organism>
<proteinExistence type="predicted"/>
<feature type="non-terminal residue" evidence="1">
    <location>
        <position position="76"/>
    </location>
</feature>
<evidence type="ECO:0000313" key="2">
    <source>
        <dbReference type="Proteomes" id="UP001642360"/>
    </source>
</evidence>
<keyword evidence="2" id="KW-1185">Reference proteome</keyword>
<dbReference type="Proteomes" id="UP001642360">
    <property type="component" value="Unassembled WGS sequence"/>
</dbReference>
<reference evidence="1 2" key="1">
    <citation type="submission" date="2024-02" db="EMBL/GenBank/DDBJ databases">
        <authorList>
            <person name="Vignale AGUSTIN F."/>
            <person name="Sosa J E."/>
            <person name="Modenutti C."/>
        </authorList>
    </citation>
    <scope>NUCLEOTIDE SEQUENCE [LARGE SCALE GENOMIC DNA]</scope>
</reference>
<evidence type="ECO:0000313" key="1">
    <source>
        <dbReference type="EMBL" id="CAK9153445.1"/>
    </source>
</evidence>
<name>A0ABC8S9D3_9AQUA</name>
<gene>
    <name evidence="1" type="ORF">ILEXP_LOCUS21713</name>
</gene>
<feature type="non-terminal residue" evidence="1">
    <location>
        <position position="1"/>
    </location>
</feature>
<accession>A0ABC8S9D3</accession>
<sequence>ATNSGGHSGDQQEQLQAFNTRPTVEVTGHKAHGAVPEPGSVVIARADKLVEELGVKADYATRSSPSPRPNRYLIPA</sequence>